<dbReference type="OrthoDB" id="9795306at2"/>
<comment type="caution">
    <text evidence="2">The sequence shown here is derived from an EMBL/GenBank/DDBJ whole genome shotgun (WGS) entry which is preliminary data.</text>
</comment>
<sequence length="134" mass="14139">MSFNAYLFFGRTCREAFTFYRDVFGGELDLVTAADMTGVPPGIDPAAIMHASLTTPHGQLVGSDDPFADPFGPVSGMRVCATLPDADAARAAFDALADGGEVHQPFAATEWSAGFGMLLDRFGTPWMIDTAIGA</sequence>
<dbReference type="Proteomes" id="UP000313849">
    <property type="component" value="Unassembled WGS sequence"/>
</dbReference>
<dbReference type="SUPFAM" id="SSF54593">
    <property type="entry name" value="Glyoxalase/Bleomycin resistance protein/Dihydroxybiphenyl dioxygenase"/>
    <property type="match status" value="1"/>
</dbReference>
<name>A0A5C5BA32_9MICO</name>
<dbReference type="EMBL" id="VENP01000095">
    <property type="protein sequence ID" value="TNU72855.1"/>
    <property type="molecule type" value="Genomic_DNA"/>
</dbReference>
<protein>
    <submittedName>
        <fullName evidence="2">VOC family protein</fullName>
    </submittedName>
</protein>
<keyword evidence="3" id="KW-1185">Reference proteome</keyword>
<dbReference type="Pfam" id="PF00903">
    <property type="entry name" value="Glyoxalase"/>
    <property type="match status" value="1"/>
</dbReference>
<evidence type="ECO:0000313" key="2">
    <source>
        <dbReference type="EMBL" id="TNU72855.1"/>
    </source>
</evidence>
<dbReference type="AlphaFoldDB" id="A0A5C5BA32"/>
<proteinExistence type="predicted"/>
<dbReference type="PANTHER" id="PTHR33990">
    <property type="entry name" value="PROTEIN YJDN-RELATED"/>
    <property type="match status" value="1"/>
</dbReference>
<feature type="domain" description="Glyoxalase/fosfomycin resistance/dioxygenase" evidence="1">
    <location>
        <begin position="6"/>
        <end position="128"/>
    </location>
</feature>
<evidence type="ECO:0000313" key="3">
    <source>
        <dbReference type="Proteomes" id="UP000313849"/>
    </source>
</evidence>
<evidence type="ECO:0000259" key="1">
    <source>
        <dbReference type="Pfam" id="PF00903"/>
    </source>
</evidence>
<dbReference type="RefSeq" id="WP_139987893.1">
    <property type="nucleotide sequence ID" value="NZ_VENP01000095.1"/>
</dbReference>
<dbReference type="Gene3D" id="3.10.180.10">
    <property type="entry name" value="2,3-Dihydroxybiphenyl 1,2-Dioxygenase, domain 1"/>
    <property type="match status" value="1"/>
</dbReference>
<reference evidence="2 3" key="1">
    <citation type="submission" date="2019-06" db="EMBL/GenBank/DDBJ databases">
        <title>Draft genome sequence of Miniimonas arenae KCTC 19750T isolated from sea sand.</title>
        <authorList>
            <person name="Park S.-J."/>
        </authorList>
    </citation>
    <scope>NUCLEOTIDE SEQUENCE [LARGE SCALE GENOMIC DNA]</scope>
    <source>
        <strain evidence="2 3">KCTC 19750</strain>
    </source>
</reference>
<dbReference type="InterPro" id="IPR004360">
    <property type="entry name" value="Glyas_Fos-R_dOase_dom"/>
</dbReference>
<dbReference type="InterPro" id="IPR029068">
    <property type="entry name" value="Glyas_Bleomycin-R_OHBP_Dase"/>
</dbReference>
<organism evidence="2 3">
    <name type="scientific">Miniimonas arenae</name>
    <dbReference type="NCBI Taxonomy" id="676201"/>
    <lineage>
        <taxon>Bacteria</taxon>
        <taxon>Bacillati</taxon>
        <taxon>Actinomycetota</taxon>
        <taxon>Actinomycetes</taxon>
        <taxon>Micrococcales</taxon>
        <taxon>Beutenbergiaceae</taxon>
        <taxon>Miniimonas</taxon>
    </lineage>
</organism>
<gene>
    <name evidence="2" type="ORF">FH969_14500</name>
</gene>
<accession>A0A5C5BA32</accession>
<dbReference type="PANTHER" id="PTHR33990:SF1">
    <property type="entry name" value="PROTEIN YJDN"/>
    <property type="match status" value="1"/>
</dbReference>